<dbReference type="GO" id="GO:0000460">
    <property type="term" value="P:maturation of 5.8S rRNA"/>
    <property type="evidence" value="ECO:0007669"/>
    <property type="project" value="TreeGrafter"/>
</dbReference>
<accession>I0Z4S2</accession>
<dbReference type="PANTHER" id="PTHR13582">
    <property type="entry name" value="M-PHASE PHOSPHOPROTEIN 6"/>
    <property type="match status" value="1"/>
</dbReference>
<comment type="caution">
    <text evidence="2">The sequence shown here is derived from an EMBL/GenBank/DDBJ whole genome shotgun (WGS) entry which is preliminary data.</text>
</comment>
<dbReference type="Proteomes" id="UP000007264">
    <property type="component" value="Unassembled WGS sequence"/>
</dbReference>
<dbReference type="OrthoDB" id="2019850at2759"/>
<reference evidence="2 3" key="1">
    <citation type="journal article" date="2012" name="Genome Biol.">
        <title>The genome of the polar eukaryotic microalga coccomyxa subellipsoidea reveals traits of cold adaptation.</title>
        <authorList>
            <person name="Blanc G."/>
            <person name="Agarkova I."/>
            <person name="Grimwood J."/>
            <person name="Kuo A."/>
            <person name="Brueggeman A."/>
            <person name="Dunigan D."/>
            <person name="Gurnon J."/>
            <person name="Ladunga I."/>
            <person name="Lindquist E."/>
            <person name="Lucas S."/>
            <person name="Pangilinan J."/>
            <person name="Proschold T."/>
            <person name="Salamov A."/>
            <person name="Schmutz J."/>
            <person name="Weeks D."/>
            <person name="Yamada T."/>
            <person name="Claverie J.M."/>
            <person name="Grigoriev I."/>
            <person name="Van Etten J."/>
            <person name="Lomsadze A."/>
            <person name="Borodovsky M."/>
        </authorList>
    </citation>
    <scope>NUCLEOTIDE SEQUENCE [LARGE SCALE GENOMIC DNA]</scope>
    <source>
        <strain evidence="2 3">C-169</strain>
    </source>
</reference>
<dbReference type="KEGG" id="csl:COCSUDRAFT_52525"/>
<name>I0Z4S2_COCSC</name>
<proteinExistence type="predicted"/>
<dbReference type="GeneID" id="17043653"/>
<evidence type="ECO:0000256" key="1">
    <source>
        <dbReference type="SAM" id="MobiDB-lite"/>
    </source>
</evidence>
<feature type="region of interest" description="Disordered" evidence="1">
    <location>
        <begin position="96"/>
        <end position="142"/>
    </location>
</feature>
<protein>
    <recommendedName>
        <fullName evidence="4">M-phase phosphoprotein 6</fullName>
    </recommendedName>
</protein>
<sequence length="142" mass="15914">MAKMGVKDPGGSIEKKGFSSRLLQMKFMQRKQEKRKAEEVFEQVADPNPEDAEWVAEGSQRGCILVYEPDPPPGALLGRMGFGGFNPDAEKLQKEAEERLQAAKAGKSDTPVVSDLDMARSMGQREDRVSSMRMQKKKVRRK</sequence>
<evidence type="ECO:0000313" key="3">
    <source>
        <dbReference type="Proteomes" id="UP000007264"/>
    </source>
</evidence>
<dbReference type="InterPro" id="IPR019324">
    <property type="entry name" value="MPP6"/>
</dbReference>
<dbReference type="PANTHER" id="PTHR13582:SF0">
    <property type="entry name" value="M-PHASE PHOSPHOPROTEIN 6"/>
    <property type="match status" value="1"/>
</dbReference>
<dbReference type="EMBL" id="AGSI01000003">
    <property type="protein sequence ID" value="EIE25641.1"/>
    <property type="molecule type" value="Genomic_DNA"/>
</dbReference>
<dbReference type="Pfam" id="PF10175">
    <property type="entry name" value="MPP6"/>
    <property type="match status" value="1"/>
</dbReference>
<evidence type="ECO:0008006" key="4">
    <source>
        <dbReference type="Google" id="ProtNLM"/>
    </source>
</evidence>
<evidence type="ECO:0000313" key="2">
    <source>
        <dbReference type="EMBL" id="EIE25641.1"/>
    </source>
</evidence>
<gene>
    <name evidence="2" type="ORF">COCSUDRAFT_52525</name>
</gene>
<dbReference type="RefSeq" id="XP_005650185.1">
    <property type="nucleotide sequence ID" value="XM_005650128.1"/>
</dbReference>
<keyword evidence="3" id="KW-1185">Reference proteome</keyword>
<organism evidence="2 3">
    <name type="scientific">Coccomyxa subellipsoidea (strain C-169)</name>
    <name type="common">Green microalga</name>
    <dbReference type="NCBI Taxonomy" id="574566"/>
    <lineage>
        <taxon>Eukaryota</taxon>
        <taxon>Viridiplantae</taxon>
        <taxon>Chlorophyta</taxon>
        <taxon>core chlorophytes</taxon>
        <taxon>Trebouxiophyceae</taxon>
        <taxon>Trebouxiophyceae incertae sedis</taxon>
        <taxon>Coccomyxaceae</taxon>
        <taxon>Coccomyxa</taxon>
        <taxon>Coccomyxa subellipsoidea</taxon>
    </lineage>
</organism>
<dbReference type="AlphaFoldDB" id="I0Z4S2"/>